<dbReference type="InterPro" id="IPR015421">
    <property type="entry name" value="PyrdxlP-dep_Trfase_major"/>
</dbReference>
<feature type="modified residue" description="N6-(pyridoxal phosphate)lysine" evidence="12">
    <location>
        <position position="206"/>
    </location>
</feature>
<evidence type="ECO:0000256" key="3">
    <source>
        <dbReference type="ARBA" id="ARBA00005189"/>
    </source>
</evidence>
<evidence type="ECO:0000256" key="10">
    <source>
        <dbReference type="ARBA" id="ARBA00023102"/>
    </source>
</evidence>
<dbReference type="EC" id="2.6.1.9" evidence="12"/>
<comment type="subunit">
    <text evidence="5 12">Homodimer.</text>
</comment>
<dbReference type="InterPro" id="IPR001917">
    <property type="entry name" value="Aminotrans_II_pyridoxalP_BS"/>
</dbReference>
<dbReference type="Pfam" id="PF00155">
    <property type="entry name" value="Aminotran_1_2"/>
    <property type="match status" value="1"/>
</dbReference>
<feature type="domain" description="Aminotransferase class I/classII large" evidence="13">
    <location>
        <begin position="42"/>
        <end position="341"/>
    </location>
</feature>
<dbReference type="SUPFAM" id="SSF53383">
    <property type="entry name" value="PLP-dependent transferases"/>
    <property type="match status" value="1"/>
</dbReference>
<evidence type="ECO:0000313" key="14">
    <source>
        <dbReference type="EMBL" id="RHA77748.1"/>
    </source>
</evidence>
<accession>A0A413T345</accession>
<evidence type="ECO:0000256" key="8">
    <source>
        <dbReference type="ARBA" id="ARBA00022679"/>
    </source>
</evidence>
<keyword evidence="10 12" id="KW-0368">Histidine biosynthesis</keyword>
<protein>
    <recommendedName>
        <fullName evidence="12">Histidinol-phosphate aminotransferase</fullName>
        <ecNumber evidence="12">2.6.1.9</ecNumber>
    </recommendedName>
    <alternativeName>
        <fullName evidence="12">Imidazole acetol-phosphate transaminase</fullName>
    </alternativeName>
</protein>
<keyword evidence="6 12" id="KW-0032">Aminotransferase</keyword>
<evidence type="ECO:0000313" key="15">
    <source>
        <dbReference type="Proteomes" id="UP000283855"/>
    </source>
</evidence>
<evidence type="ECO:0000256" key="9">
    <source>
        <dbReference type="ARBA" id="ARBA00022898"/>
    </source>
</evidence>
<evidence type="ECO:0000256" key="4">
    <source>
        <dbReference type="ARBA" id="ARBA00007970"/>
    </source>
</evidence>
<evidence type="ECO:0000256" key="7">
    <source>
        <dbReference type="ARBA" id="ARBA00022605"/>
    </source>
</evidence>
<dbReference type="InterPro" id="IPR015424">
    <property type="entry name" value="PyrdxlP-dep_Trfase"/>
</dbReference>
<gene>
    <name evidence="12 14" type="primary">hisC</name>
    <name evidence="14" type="ORF">DW921_03775</name>
</gene>
<comment type="caution">
    <text evidence="14">The sequence shown here is derived from an EMBL/GenBank/DDBJ whole genome shotgun (WGS) entry which is preliminary data.</text>
</comment>
<comment type="pathway">
    <text evidence="3">Lipid metabolism.</text>
</comment>
<dbReference type="GO" id="GO:0004400">
    <property type="term" value="F:histidinol-phosphate transaminase activity"/>
    <property type="evidence" value="ECO:0007669"/>
    <property type="project" value="UniProtKB-UniRule"/>
</dbReference>
<dbReference type="RefSeq" id="WP_118400053.1">
    <property type="nucleotide sequence ID" value="NZ_CABJGD010000005.1"/>
</dbReference>
<dbReference type="HAMAP" id="MF_01023">
    <property type="entry name" value="HisC_aminotrans_2"/>
    <property type="match status" value="1"/>
</dbReference>
<keyword evidence="7 12" id="KW-0028">Amino-acid biosynthesis</keyword>
<evidence type="ECO:0000256" key="12">
    <source>
        <dbReference type="HAMAP-Rule" id="MF_01023"/>
    </source>
</evidence>
<reference evidence="14 15" key="1">
    <citation type="submission" date="2018-08" db="EMBL/GenBank/DDBJ databases">
        <title>A genome reference for cultivated species of the human gut microbiota.</title>
        <authorList>
            <person name="Zou Y."/>
            <person name="Xue W."/>
            <person name="Luo G."/>
        </authorList>
    </citation>
    <scope>NUCLEOTIDE SEQUENCE [LARGE SCALE GENOMIC DNA]</scope>
    <source>
        <strain evidence="14 15">AM42-38</strain>
    </source>
</reference>
<dbReference type="PANTHER" id="PTHR42885:SF2">
    <property type="entry name" value="HISTIDINOL-PHOSPHATE AMINOTRANSFERASE"/>
    <property type="match status" value="1"/>
</dbReference>
<dbReference type="UniPathway" id="UPA00031">
    <property type="reaction ID" value="UER00012"/>
</dbReference>
<organism evidence="14 15">
    <name type="scientific">Phocaeicola coprophilus</name>
    <dbReference type="NCBI Taxonomy" id="387090"/>
    <lineage>
        <taxon>Bacteria</taxon>
        <taxon>Pseudomonadati</taxon>
        <taxon>Bacteroidota</taxon>
        <taxon>Bacteroidia</taxon>
        <taxon>Bacteroidales</taxon>
        <taxon>Bacteroidaceae</taxon>
        <taxon>Phocaeicola</taxon>
    </lineage>
</organism>
<dbReference type="GO" id="GO:0000105">
    <property type="term" value="P:L-histidine biosynthetic process"/>
    <property type="evidence" value="ECO:0007669"/>
    <property type="project" value="UniProtKB-UniRule"/>
</dbReference>
<evidence type="ECO:0000259" key="13">
    <source>
        <dbReference type="Pfam" id="PF00155"/>
    </source>
</evidence>
<comment type="similarity">
    <text evidence="4 12">Belongs to the class-II pyridoxal-phosphate-dependent aminotransferase family. Histidinol-phosphate aminotransferase subfamily.</text>
</comment>
<comment type="catalytic activity">
    <reaction evidence="11 12">
        <text>L-histidinol phosphate + 2-oxoglutarate = 3-(imidazol-4-yl)-2-oxopropyl phosphate + L-glutamate</text>
        <dbReference type="Rhea" id="RHEA:23744"/>
        <dbReference type="ChEBI" id="CHEBI:16810"/>
        <dbReference type="ChEBI" id="CHEBI:29985"/>
        <dbReference type="ChEBI" id="CHEBI:57766"/>
        <dbReference type="ChEBI" id="CHEBI:57980"/>
        <dbReference type="EC" id="2.6.1.9"/>
    </reaction>
</comment>
<dbReference type="NCBIfam" id="TIGR01141">
    <property type="entry name" value="hisC"/>
    <property type="match status" value="1"/>
</dbReference>
<dbReference type="GO" id="GO:0030170">
    <property type="term" value="F:pyridoxal phosphate binding"/>
    <property type="evidence" value="ECO:0007669"/>
    <property type="project" value="InterPro"/>
</dbReference>
<evidence type="ECO:0000256" key="1">
    <source>
        <dbReference type="ARBA" id="ARBA00001933"/>
    </source>
</evidence>
<dbReference type="PROSITE" id="PS00599">
    <property type="entry name" value="AA_TRANSFER_CLASS_2"/>
    <property type="match status" value="1"/>
</dbReference>
<dbReference type="InterPro" id="IPR005861">
    <property type="entry name" value="HisP_aminotrans"/>
</dbReference>
<dbReference type="InterPro" id="IPR004839">
    <property type="entry name" value="Aminotransferase_I/II_large"/>
</dbReference>
<proteinExistence type="inferred from homology"/>
<evidence type="ECO:0000256" key="5">
    <source>
        <dbReference type="ARBA" id="ARBA00011738"/>
    </source>
</evidence>
<keyword evidence="9 12" id="KW-0663">Pyridoxal phosphate</keyword>
<evidence type="ECO:0000256" key="2">
    <source>
        <dbReference type="ARBA" id="ARBA00005011"/>
    </source>
</evidence>
<dbReference type="InterPro" id="IPR015422">
    <property type="entry name" value="PyrdxlP-dep_Trfase_small"/>
</dbReference>
<sequence>MKDLQELVRPNILALKPYSSARDEYKGIEASVFLDANENPYNNPNNRYPDPLQNELKALIAPIKGVREEQIFLGNGSDEGIDLVYRIFCRPGTDNVVAIDPTYGMYQVCADINDVKYRKVKLDEHFQFRAADLLAAADEQTKLMFLCSPNNPTGNDLSHEEILTLLRQFQGIVIVDEAYADFSEAPSFLSRLDEFPNLIVLQTFSKAWGCAAIRLGMAFASPEIIGLMNKIKYPYNVNRLTQQEAIHMLYKHPQVLQWIKSLQEERTRMMEEFRKLPCCQTIFPTDANFFLTQVTDANAIYNYLVHQGIIVRNRTHVSLCHDCLRITIGTRPENNALLEALREYKA</sequence>
<evidence type="ECO:0000256" key="11">
    <source>
        <dbReference type="ARBA" id="ARBA00047481"/>
    </source>
</evidence>
<dbReference type="AlphaFoldDB" id="A0A413T345"/>
<evidence type="ECO:0000256" key="6">
    <source>
        <dbReference type="ARBA" id="ARBA00022576"/>
    </source>
</evidence>
<comment type="cofactor">
    <cofactor evidence="1 12">
        <name>pyridoxal 5'-phosphate</name>
        <dbReference type="ChEBI" id="CHEBI:597326"/>
    </cofactor>
</comment>
<dbReference type="CDD" id="cd00609">
    <property type="entry name" value="AAT_like"/>
    <property type="match status" value="1"/>
</dbReference>
<comment type="pathway">
    <text evidence="2 12">Amino-acid biosynthesis; L-histidine biosynthesis; L-histidine from 5-phospho-alpha-D-ribose 1-diphosphate: step 7/9.</text>
</comment>
<dbReference type="PANTHER" id="PTHR42885">
    <property type="entry name" value="HISTIDINOL-PHOSPHATE AMINOTRANSFERASE-RELATED"/>
    <property type="match status" value="1"/>
</dbReference>
<name>A0A413T345_9BACT</name>
<dbReference type="Gene3D" id="3.90.1150.10">
    <property type="entry name" value="Aspartate Aminotransferase, domain 1"/>
    <property type="match status" value="1"/>
</dbReference>
<dbReference type="EMBL" id="QSFT01000005">
    <property type="protein sequence ID" value="RHA77748.1"/>
    <property type="molecule type" value="Genomic_DNA"/>
</dbReference>
<dbReference type="Gene3D" id="3.40.640.10">
    <property type="entry name" value="Type I PLP-dependent aspartate aminotransferase-like (Major domain)"/>
    <property type="match status" value="1"/>
</dbReference>
<keyword evidence="8 12" id="KW-0808">Transferase</keyword>
<dbReference type="Proteomes" id="UP000283855">
    <property type="component" value="Unassembled WGS sequence"/>
</dbReference>